<dbReference type="InterPro" id="IPR003767">
    <property type="entry name" value="Malate/L-lactate_DH-like"/>
</dbReference>
<evidence type="ECO:0000256" key="2">
    <source>
        <dbReference type="ARBA" id="ARBA00023002"/>
    </source>
</evidence>
<evidence type="ECO:0000313" key="4">
    <source>
        <dbReference type="EMBL" id="MFD1202823.1"/>
    </source>
</evidence>
<evidence type="ECO:0000256" key="1">
    <source>
        <dbReference type="ARBA" id="ARBA00006056"/>
    </source>
</evidence>
<comment type="caution">
    <text evidence="4">The sequence shown here is derived from an EMBL/GenBank/DDBJ whole genome shotgun (WGS) entry which is preliminary data.</text>
</comment>
<evidence type="ECO:0000256" key="3">
    <source>
        <dbReference type="SAM" id="MobiDB-lite"/>
    </source>
</evidence>
<keyword evidence="2" id="KW-0560">Oxidoreductase</keyword>
<comment type="similarity">
    <text evidence="1">Belongs to the LDH2/MDH2 oxidoreductase family.</text>
</comment>
<dbReference type="InterPro" id="IPR036111">
    <property type="entry name" value="Mal/L-sulfo/L-lacto_DH-like_sf"/>
</dbReference>
<dbReference type="EMBL" id="JBHTLY010000006">
    <property type="protein sequence ID" value="MFD1202823.1"/>
    <property type="molecule type" value="Genomic_DNA"/>
</dbReference>
<dbReference type="PANTHER" id="PTHR11091">
    <property type="entry name" value="OXIDOREDUCTASE-RELATED"/>
    <property type="match status" value="1"/>
</dbReference>
<evidence type="ECO:0000313" key="5">
    <source>
        <dbReference type="Proteomes" id="UP001597181"/>
    </source>
</evidence>
<proteinExistence type="inferred from homology"/>
<feature type="compositionally biased region" description="Pro residues" evidence="3">
    <location>
        <begin position="345"/>
        <end position="355"/>
    </location>
</feature>
<dbReference type="Gene3D" id="1.10.1530.10">
    <property type="match status" value="1"/>
</dbReference>
<organism evidence="4 5">
    <name type="scientific">Leucobacter albus</name>
    <dbReference type="NCBI Taxonomy" id="272210"/>
    <lineage>
        <taxon>Bacteria</taxon>
        <taxon>Bacillati</taxon>
        <taxon>Actinomycetota</taxon>
        <taxon>Actinomycetes</taxon>
        <taxon>Micrococcales</taxon>
        <taxon>Microbacteriaceae</taxon>
        <taxon>Leucobacter</taxon>
    </lineage>
</organism>
<dbReference type="Proteomes" id="UP001597181">
    <property type="component" value="Unassembled WGS sequence"/>
</dbReference>
<dbReference type="Pfam" id="PF02615">
    <property type="entry name" value="Ldh_2"/>
    <property type="match status" value="1"/>
</dbReference>
<dbReference type="PANTHER" id="PTHR11091:SF0">
    <property type="entry name" value="MALATE DEHYDROGENASE"/>
    <property type="match status" value="1"/>
</dbReference>
<name>A0ABW3TSN7_9MICO</name>
<gene>
    <name evidence="4" type="ORF">ACFQ3U_13055</name>
</gene>
<dbReference type="InterPro" id="IPR043144">
    <property type="entry name" value="Mal/L-sulf/L-lact_DH-like_ah"/>
</dbReference>
<dbReference type="RefSeq" id="WP_343962564.1">
    <property type="nucleotide sequence ID" value="NZ_BAAAKZ010000017.1"/>
</dbReference>
<dbReference type="SUPFAM" id="SSF89733">
    <property type="entry name" value="L-sulfolactate dehydrogenase-like"/>
    <property type="match status" value="1"/>
</dbReference>
<dbReference type="InterPro" id="IPR043143">
    <property type="entry name" value="Mal/L-sulf/L-lact_DH-like_NADP"/>
</dbReference>
<protein>
    <submittedName>
        <fullName evidence="4">Ldh family oxidoreductase</fullName>
    </submittedName>
</protein>
<reference evidence="5" key="1">
    <citation type="journal article" date="2019" name="Int. J. Syst. Evol. Microbiol.">
        <title>The Global Catalogue of Microorganisms (GCM) 10K type strain sequencing project: providing services to taxonomists for standard genome sequencing and annotation.</title>
        <authorList>
            <consortium name="The Broad Institute Genomics Platform"/>
            <consortium name="The Broad Institute Genome Sequencing Center for Infectious Disease"/>
            <person name="Wu L."/>
            <person name="Ma J."/>
        </authorList>
    </citation>
    <scope>NUCLEOTIDE SEQUENCE [LARGE SCALE GENOMIC DNA]</scope>
    <source>
        <strain evidence="5">CCUG 50213</strain>
    </source>
</reference>
<sequence>MSALTFAYSDLVDRAAALLEHAGVPAAAARLTADGLVEADARGLPSHGLMLLPMYLDRIRAGSVDPTGANTAVVDLGAAAIFDSNNGLGQVTAQHAMESAIARAAAHGVGLVACRNAFHFGGAYRYTALAAEAGMVSIAAANTRPLMPAPGGARAVVGNNPIAFGAPRAAGDPIIFDAALSEAALGKIRLAASAGRAIPTGWATDADGQPTTDAERAIAGMLLPSGGNKGFGFALFVDLLTGVLAGGGFGSRVTGLYADPATPYGSAQFFLAIDATRLSPDFPERAETLAREILDAPRAAGAGEGRIPGARGAAARRAAERIGVALPASVVEAIRTLEAAANQPAAPPAAPPANPPVNHKEGEAK</sequence>
<dbReference type="Gene3D" id="3.30.1370.60">
    <property type="entry name" value="Hypothetical oxidoreductase yiak, domain 2"/>
    <property type="match status" value="1"/>
</dbReference>
<keyword evidence="5" id="KW-1185">Reference proteome</keyword>
<feature type="region of interest" description="Disordered" evidence="3">
    <location>
        <begin position="341"/>
        <end position="365"/>
    </location>
</feature>
<accession>A0ABW3TSN7</accession>